<reference evidence="2" key="1">
    <citation type="submission" date="2014-09" db="EMBL/GenBank/DDBJ databases">
        <authorList>
            <person name="Magalhaes I.L.F."/>
            <person name="Oliveira U."/>
            <person name="Santos F.R."/>
            <person name="Vidigal T.H.D.A."/>
            <person name="Brescovit A.D."/>
            <person name="Santos A.J."/>
        </authorList>
    </citation>
    <scope>NUCLEOTIDE SEQUENCE</scope>
    <source>
        <tissue evidence="2">Shoot tissue taken approximately 20 cm above the soil surface</tissue>
    </source>
</reference>
<feature type="transmembrane region" description="Helical" evidence="1">
    <location>
        <begin position="14"/>
        <end position="32"/>
    </location>
</feature>
<reference evidence="2" key="2">
    <citation type="journal article" date="2015" name="Data Brief">
        <title>Shoot transcriptome of the giant reed, Arundo donax.</title>
        <authorList>
            <person name="Barrero R.A."/>
            <person name="Guerrero F.D."/>
            <person name="Moolhuijzen P."/>
            <person name="Goolsby J.A."/>
            <person name="Tidwell J."/>
            <person name="Bellgard S.E."/>
            <person name="Bellgard M.I."/>
        </authorList>
    </citation>
    <scope>NUCLEOTIDE SEQUENCE</scope>
    <source>
        <tissue evidence="2">Shoot tissue taken approximately 20 cm above the soil surface</tissue>
    </source>
</reference>
<keyword evidence="1" id="KW-0472">Membrane</keyword>
<sequence length="50" mass="5906">MSRVGFFDSPSNRLRFLFLFFVSMNACDHVAYQMRVQMMASRERGNHVMS</sequence>
<evidence type="ECO:0000313" key="2">
    <source>
        <dbReference type="EMBL" id="JAE38010.1"/>
    </source>
</evidence>
<dbReference type="AlphaFoldDB" id="A0A0A9HLH3"/>
<name>A0A0A9HLH3_ARUDO</name>
<evidence type="ECO:0000256" key="1">
    <source>
        <dbReference type="SAM" id="Phobius"/>
    </source>
</evidence>
<keyword evidence="1" id="KW-0812">Transmembrane</keyword>
<organism evidence="2">
    <name type="scientific">Arundo donax</name>
    <name type="common">Giant reed</name>
    <name type="synonym">Donax arundinaceus</name>
    <dbReference type="NCBI Taxonomy" id="35708"/>
    <lineage>
        <taxon>Eukaryota</taxon>
        <taxon>Viridiplantae</taxon>
        <taxon>Streptophyta</taxon>
        <taxon>Embryophyta</taxon>
        <taxon>Tracheophyta</taxon>
        <taxon>Spermatophyta</taxon>
        <taxon>Magnoliopsida</taxon>
        <taxon>Liliopsida</taxon>
        <taxon>Poales</taxon>
        <taxon>Poaceae</taxon>
        <taxon>PACMAD clade</taxon>
        <taxon>Arundinoideae</taxon>
        <taxon>Arundineae</taxon>
        <taxon>Arundo</taxon>
    </lineage>
</organism>
<accession>A0A0A9HLH3</accession>
<keyword evidence="1" id="KW-1133">Transmembrane helix</keyword>
<proteinExistence type="predicted"/>
<protein>
    <submittedName>
        <fullName evidence="2">Uncharacterized protein</fullName>
    </submittedName>
</protein>
<dbReference type="EMBL" id="GBRH01159886">
    <property type="protein sequence ID" value="JAE38010.1"/>
    <property type="molecule type" value="Transcribed_RNA"/>
</dbReference>